<dbReference type="EC" id="2.7.13.3" evidence="3"/>
<protein>
    <recommendedName>
        <fullName evidence="3">histidine kinase</fullName>
        <ecNumber evidence="3">2.7.13.3</ecNumber>
    </recommendedName>
</protein>
<evidence type="ECO:0000256" key="2">
    <source>
        <dbReference type="ARBA" id="ARBA00004651"/>
    </source>
</evidence>
<feature type="domain" description="Histidine kinase" evidence="15">
    <location>
        <begin position="476"/>
        <end position="574"/>
    </location>
</feature>
<keyword evidence="7 14" id="KW-0812">Transmembrane</keyword>
<gene>
    <name evidence="17" type="primary">txxe 2466</name>
    <name evidence="17" type="ORF">TXXE_14075</name>
</gene>
<keyword evidence="13 14" id="KW-0472">Membrane</keyword>
<evidence type="ECO:0000259" key="15">
    <source>
        <dbReference type="PROSITE" id="PS50109"/>
    </source>
</evidence>
<dbReference type="PROSITE" id="PS50109">
    <property type="entry name" value="HIS_KIN"/>
    <property type="match status" value="1"/>
</dbReference>
<comment type="catalytic activity">
    <reaction evidence="1">
        <text>ATP + protein L-histidine = ADP + protein N-phospho-L-histidine.</text>
        <dbReference type="EC" id="2.7.13.3"/>
    </reaction>
</comment>
<evidence type="ECO:0000256" key="4">
    <source>
        <dbReference type="ARBA" id="ARBA00022475"/>
    </source>
</evidence>
<evidence type="ECO:0000259" key="16">
    <source>
        <dbReference type="PROSITE" id="PS50885"/>
    </source>
</evidence>
<dbReference type="CDD" id="cd06225">
    <property type="entry name" value="HAMP"/>
    <property type="match status" value="1"/>
</dbReference>
<dbReference type="PANTHER" id="PTHR34220:SF7">
    <property type="entry name" value="SENSOR HISTIDINE KINASE YPDA"/>
    <property type="match status" value="1"/>
</dbReference>
<evidence type="ECO:0000313" key="17">
    <source>
        <dbReference type="EMBL" id="CAG5090405.1"/>
    </source>
</evidence>
<evidence type="ECO:0000256" key="5">
    <source>
        <dbReference type="ARBA" id="ARBA00022553"/>
    </source>
</evidence>
<evidence type="ECO:0000256" key="1">
    <source>
        <dbReference type="ARBA" id="ARBA00000085"/>
    </source>
</evidence>
<dbReference type="InterPro" id="IPR003660">
    <property type="entry name" value="HAMP_dom"/>
</dbReference>
<keyword evidence="9 17" id="KW-0418">Kinase</keyword>
<dbReference type="Gene3D" id="3.30.565.10">
    <property type="entry name" value="Histidine kinase-like ATPase, C-terminal domain"/>
    <property type="match status" value="1"/>
</dbReference>
<dbReference type="InterPro" id="IPR033479">
    <property type="entry name" value="dCache_1"/>
</dbReference>
<evidence type="ECO:0000256" key="13">
    <source>
        <dbReference type="ARBA" id="ARBA00023136"/>
    </source>
</evidence>
<keyword evidence="10" id="KW-0067">ATP-binding</keyword>
<keyword evidence="4" id="KW-1003">Cell membrane</keyword>
<feature type="domain" description="HAMP" evidence="16">
    <location>
        <begin position="315"/>
        <end position="367"/>
    </location>
</feature>
<name>A0ABM8V6D3_THEXY</name>
<dbReference type="RefSeq" id="WP_213485153.1">
    <property type="nucleotide sequence ID" value="NZ_CAJRAY010000075.1"/>
</dbReference>
<reference evidence="17 18" key="1">
    <citation type="submission" date="2021-04" db="EMBL/GenBank/DDBJ databases">
        <authorList>
            <person name="Rakotoarivonina H."/>
        </authorList>
    </citation>
    <scope>NUCLEOTIDE SEQUENCE [LARGE SCALE GENOMIC DNA]</scope>
    <source>
        <strain evidence="17 18">XE</strain>
    </source>
</reference>
<evidence type="ECO:0000256" key="6">
    <source>
        <dbReference type="ARBA" id="ARBA00022679"/>
    </source>
</evidence>
<evidence type="ECO:0000256" key="9">
    <source>
        <dbReference type="ARBA" id="ARBA00022777"/>
    </source>
</evidence>
<keyword evidence="11 14" id="KW-1133">Transmembrane helix</keyword>
<keyword evidence="12" id="KW-0902">Two-component regulatory system</keyword>
<keyword evidence="5" id="KW-0597">Phosphoprotein</keyword>
<evidence type="ECO:0000256" key="14">
    <source>
        <dbReference type="SAM" id="Phobius"/>
    </source>
</evidence>
<evidence type="ECO:0000256" key="11">
    <source>
        <dbReference type="ARBA" id="ARBA00022989"/>
    </source>
</evidence>
<evidence type="ECO:0000256" key="10">
    <source>
        <dbReference type="ARBA" id="ARBA00022840"/>
    </source>
</evidence>
<proteinExistence type="predicted"/>
<dbReference type="Proteomes" id="UP000681526">
    <property type="component" value="Unassembled WGS sequence"/>
</dbReference>
<dbReference type="PANTHER" id="PTHR34220">
    <property type="entry name" value="SENSOR HISTIDINE KINASE YPDA"/>
    <property type="match status" value="1"/>
</dbReference>
<dbReference type="Pfam" id="PF02743">
    <property type="entry name" value="dCache_1"/>
    <property type="match status" value="1"/>
</dbReference>
<dbReference type="GO" id="GO:0016301">
    <property type="term" value="F:kinase activity"/>
    <property type="evidence" value="ECO:0007669"/>
    <property type="project" value="UniProtKB-KW"/>
</dbReference>
<dbReference type="EMBL" id="CAJRAY010000075">
    <property type="protein sequence ID" value="CAG5090405.1"/>
    <property type="molecule type" value="Genomic_DNA"/>
</dbReference>
<dbReference type="PROSITE" id="PS50885">
    <property type="entry name" value="HAMP"/>
    <property type="match status" value="1"/>
</dbReference>
<feature type="transmembrane region" description="Helical" evidence="14">
    <location>
        <begin position="290"/>
        <end position="318"/>
    </location>
</feature>
<dbReference type="CDD" id="cd18773">
    <property type="entry name" value="PDC1_HK_sensor"/>
    <property type="match status" value="1"/>
</dbReference>
<dbReference type="InterPro" id="IPR010559">
    <property type="entry name" value="Sig_transdc_His_kin_internal"/>
</dbReference>
<comment type="subcellular location">
    <subcellularLocation>
        <location evidence="2">Cell membrane</location>
        <topology evidence="2">Multi-pass membrane protein</topology>
    </subcellularLocation>
</comment>
<keyword evidence="6 17" id="KW-0808">Transferase</keyword>
<dbReference type="InterPro" id="IPR036890">
    <property type="entry name" value="HATPase_C_sf"/>
</dbReference>
<evidence type="ECO:0000256" key="3">
    <source>
        <dbReference type="ARBA" id="ARBA00012438"/>
    </source>
</evidence>
<accession>A0ABM8V6D3</accession>
<organism evidence="17 18">
    <name type="scientific">Thermobacillus xylanilyticus</name>
    <dbReference type="NCBI Taxonomy" id="76633"/>
    <lineage>
        <taxon>Bacteria</taxon>
        <taxon>Bacillati</taxon>
        <taxon>Bacillota</taxon>
        <taxon>Bacilli</taxon>
        <taxon>Bacillales</taxon>
        <taxon>Paenibacillaceae</taxon>
        <taxon>Thermobacillus</taxon>
    </lineage>
</organism>
<dbReference type="InterPro" id="IPR005467">
    <property type="entry name" value="His_kinase_dom"/>
</dbReference>
<keyword evidence="18" id="KW-1185">Reference proteome</keyword>
<dbReference type="Pfam" id="PF06580">
    <property type="entry name" value="His_kinase"/>
    <property type="match status" value="1"/>
</dbReference>
<dbReference type="Pfam" id="PF02518">
    <property type="entry name" value="HATPase_c"/>
    <property type="match status" value="1"/>
</dbReference>
<dbReference type="Gene3D" id="3.30.450.20">
    <property type="entry name" value="PAS domain"/>
    <property type="match status" value="1"/>
</dbReference>
<evidence type="ECO:0000313" key="18">
    <source>
        <dbReference type="Proteomes" id="UP000681526"/>
    </source>
</evidence>
<evidence type="ECO:0000256" key="8">
    <source>
        <dbReference type="ARBA" id="ARBA00022741"/>
    </source>
</evidence>
<dbReference type="Pfam" id="PF00672">
    <property type="entry name" value="HAMP"/>
    <property type="match status" value="1"/>
</dbReference>
<keyword evidence="8" id="KW-0547">Nucleotide-binding</keyword>
<dbReference type="SUPFAM" id="SSF158472">
    <property type="entry name" value="HAMP domain-like"/>
    <property type="match status" value="1"/>
</dbReference>
<evidence type="ECO:0000256" key="7">
    <source>
        <dbReference type="ARBA" id="ARBA00022692"/>
    </source>
</evidence>
<dbReference type="SMART" id="SM00304">
    <property type="entry name" value="HAMP"/>
    <property type="match status" value="1"/>
</dbReference>
<dbReference type="PRINTS" id="PR00344">
    <property type="entry name" value="BCTRLSENSOR"/>
</dbReference>
<dbReference type="SUPFAM" id="SSF55874">
    <property type="entry name" value="ATPase domain of HSP90 chaperone/DNA topoisomerase II/histidine kinase"/>
    <property type="match status" value="1"/>
</dbReference>
<dbReference type="InterPro" id="IPR003594">
    <property type="entry name" value="HATPase_dom"/>
</dbReference>
<dbReference type="InterPro" id="IPR004358">
    <property type="entry name" value="Sig_transdc_His_kin-like_C"/>
</dbReference>
<dbReference type="Gene3D" id="6.10.340.10">
    <property type="match status" value="1"/>
</dbReference>
<evidence type="ECO:0000256" key="12">
    <source>
        <dbReference type="ARBA" id="ARBA00023012"/>
    </source>
</evidence>
<comment type="caution">
    <text evidence="17">The sequence shown here is derived from an EMBL/GenBank/DDBJ whole genome shotgun (WGS) entry which is preliminary data.</text>
</comment>
<feature type="transmembrane region" description="Helical" evidence="14">
    <location>
        <begin position="12"/>
        <end position="32"/>
    </location>
</feature>
<dbReference type="InterPro" id="IPR050640">
    <property type="entry name" value="Bact_2-comp_sensor_kinase"/>
</dbReference>
<sequence>MTLTLRHKLIILYLLTVAVPLVVLIAILPSYYRDLFNRQTSELYEGTLSSLTSNVEMYLDELERLTIAPYLLNDVMVAMKLKADNRFDEASEYARHLAERSLRFTLPNQLRLARKDILGTMLVLADGSVYPVNYTNQPVAPEPGYPYEQQEWYRKAVEQDGKVAYISSHPQDYFGSDRQVFSVARLLKDPDSGKPLGVILADADNIVLENIIRNVRFNVMTIVAVLDENNRPLYASRPLNESMLAQLAAGAKTVEGPDDTYRAVVKTMDASGWSIAVLFSNREFQSQLAWIYRIGLLFAAGGILLTMLLNVSLTRWIVHPFTDMVRVMKKVQHGDLNHRFNIRGRDEIAQLGAALNIMISRLREMIDREYRAVLGRRNAEFRALQSQIHPHFLYNTLNGLIGLNRSGQHRLLEKAILSLSGMLRYTLEHADTSTLKHEMDFLAAYCELQKLRFGDRLEYRIEYHPDLAGFRLPKLLLQPLVENAVIHGIEPLDRPGRLLVRAERVKETDGAGASRVRIRIEDNGAGFDSAAFGEGVGIANVRERLMLFNRGAALKLHSAPGEGTTAELSIPAGEVTSG</sequence>